<proteinExistence type="predicted"/>
<comment type="caution">
    <text evidence="1">The sequence shown here is derived from an EMBL/GenBank/DDBJ whole genome shotgun (WGS) entry which is preliminary data.</text>
</comment>
<accession>A0AAV1QNK6</accession>
<sequence length="67" mass="7646">MALRVEKLTSSLVDVTSNECHLKLLEYLEVKLKNRTDDNTARKIKINSLEFANVFACSGGFRVWTMP</sequence>
<dbReference type="Proteomes" id="UP001314170">
    <property type="component" value="Unassembled WGS sequence"/>
</dbReference>
<dbReference type="AlphaFoldDB" id="A0AAV1QNK6"/>
<evidence type="ECO:0000313" key="1">
    <source>
        <dbReference type="EMBL" id="CAK7322519.1"/>
    </source>
</evidence>
<organism evidence="1 2">
    <name type="scientific">Dovyalis caffra</name>
    <dbReference type="NCBI Taxonomy" id="77055"/>
    <lineage>
        <taxon>Eukaryota</taxon>
        <taxon>Viridiplantae</taxon>
        <taxon>Streptophyta</taxon>
        <taxon>Embryophyta</taxon>
        <taxon>Tracheophyta</taxon>
        <taxon>Spermatophyta</taxon>
        <taxon>Magnoliopsida</taxon>
        <taxon>eudicotyledons</taxon>
        <taxon>Gunneridae</taxon>
        <taxon>Pentapetalae</taxon>
        <taxon>rosids</taxon>
        <taxon>fabids</taxon>
        <taxon>Malpighiales</taxon>
        <taxon>Salicaceae</taxon>
        <taxon>Flacourtieae</taxon>
        <taxon>Dovyalis</taxon>
    </lineage>
</organism>
<gene>
    <name evidence="1" type="ORF">DCAF_LOCUS129</name>
</gene>
<name>A0AAV1QNK6_9ROSI</name>
<protein>
    <submittedName>
        <fullName evidence="1">Uncharacterized protein</fullName>
    </submittedName>
</protein>
<evidence type="ECO:0000313" key="2">
    <source>
        <dbReference type="Proteomes" id="UP001314170"/>
    </source>
</evidence>
<reference evidence="1 2" key="1">
    <citation type="submission" date="2024-01" db="EMBL/GenBank/DDBJ databases">
        <authorList>
            <person name="Waweru B."/>
        </authorList>
    </citation>
    <scope>NUCLEOTIDE SEQUENCE [LARGE SCALE GENOMIC DNA]</scope>
</reference>
<keyword evidence="2" id="KW-1185">Reference proteome</keyword>
<dbReference type="EMBL" id="CAWUPB010000026">
    <property type="protein sequence ID" value="CAK7322519.1"/>
    <property type="molecule type" value="Genomic_DNA"/>
</dbReference>